<dbReference type="Gene3D" id="3.40.50.620">
    <property type="entry name" value="HUPs"/>
    <property type="match status" value="1"/>
</dbReference>
<evidence type="ECO:0000256" key="1">
    <source>
        <dbReference type="ARBA" id="ARBA00008791"/>
    </source>
</evidence>
<accession>A0ABV7WBZ5</accession>
<dbReference type="EMBL" id="JBHRWW010000001">
    <property type="protein sequence ID" value="MFC3686972.1"/>
    <property type="molecule type" value="Genomic_DNA"/>
</dbReference>
<reference evidence="4" key="1">
    <citation type="journal article" date="2019" name="Int. J. Syst. Evol. Microbiol.">
        <title>The Global Catalogue of Microorganisms (GCM) 10K type strain sequencing project: providing services to taxonomists for standard genome sequencing and annotation.</title>
        <authorList>
            <consortium name="The Broad Institute Genomics Platform"/>
            <consortium name="The Broad Institute Genome Sequencing Center for Infectious Disease"/>
            <person name="Wu L."/>
            <person name="Ma J."/>
        </authorList>
    </citation>
    <scope>NUCLEOTIDE SEQUENCE [LARGE SCALE GENOMIC DNA]</scope>
    <source>
        <strain evidence="4">NCAIM B.02333</strain>
    </source>
</reference>
<organism evidence="3 4">
    <name type="scientific">Aquipuribacter hungaricus</name>
    <dbReference type="NCBI Taxonomy" id="545624"/>
    <lineage>
        <taxon>Bacteria</taxon>
        <taxon>Bacillati</taxon>
        <taxon>Actinomycetota</taxon>
        <taxon>Actinomycetes</taxon>
        <taxon>Micrococcales</taxon>
        <taxon>Intrasporangiaceae</taxon>
        <taxon>Aquipuribacter</taxon>
    </lineage>
</organism>
<name>A0ABV7WBZ5_9MICO</name>
<dbReference type="SUPFAM" id="SSF52402">
    <property type="entry name" value="Adenine nucleotide alpha hydrolases-like"/>
    <property type="match status" value="1"/>
</dbReference>
<dbReference type="CDD" id="cd00293">
    <property type="entry name" value="USP-like"/>
    <property type="match status" value="1"/>
</dbReference>
<dbReference type="PRINTS" id="PR01438">
    <property type="entry name" value="UNVRSLSTRESS"/>
</dbReference>
<sequence length="134" mass="14066">MTVVCGYVPTPQGRAALRAALDEADRRGEALHVVNTSRGDALVDPRYAGADDLAEVRAMLEESGVPSTVEQRVTGHDGAEGVLAAAREHGASVVVIGLRRRSPTGKLLFGSAAQRVLLEADCPVLAVKAPVEER</sequence>
<dbReference type="RefSeq" id="WP_340294777.1">
    <property type="nucleotide sequence ID" value="NZ_JBBEOI010000181.1"/>
</dbReference>
<evidence type="ECO:0000259" key="2">
    <source>
        <dbReference type="Pfam" id="PF00582"/>
    </source>
</evidence>
<proteinExistence type="inferred from homology"/>
<feature type="domain" description="UspA" evidence="2">
    <location>
        <begin position="2"/>
        <end position="128"/>
    </location>
</feature>
<dbReference type="InterPro" id="IPR006015">
    <property type="entry name" value="Universal_stress_UspA"/>
</dbReference>
<protein>
    <submittedName>
        <fullName evidence="3">Universal stress protein</fullName>
    </submittedName>
</protein>
<gene>
    <name evidence="3" type="ORF">ACFOLH_01305</name>
</gene>
<comment type="caution">
    <text evidence="3">The sequence shown here is derived from an EMBL/GenBank/DDBJ whole genome shotgun (WGS) entry which is preliminary data.</text>
</comment>
<dbReference type="InterPro" id="IPR006016">
    <property type="entry name" value="UspA"/>
</dbReference>
<evidence type="ECO:0000313" key="3">
    <source>
        <dbReference type="EMBL" id="MFC3686972.1"/>
    </source>
</evidence>
<dbReference type="Proteomes" id="UP001595685">
    <property type="component" value="Unassembled WGS sequence"/>
</dbReference>
<dbReference type="InterPro" id="IPR014729">
    <property type="entry name" value="Rossmann-like_a/b/a_fold"/>
</dbReference>
<keyword evidence="4" id="KW-1185">Reference proteome</keyword>
<dbReference type="PANTHER" id="PTHR46268">
    <property type="entry name" value="STRESS RESPONSE PROTEIN NHAX"/>
    <property type="match status" value="1"/>
</dbReference>
<dbReference type="PANTHER" id="PTHR46268:SF6">
    <property type="entry name" value="UNIVERSAL STRESS PROTEIN UP12"/>
    <property type="match status" value="1"/>
</dbReference>
<evidence type="ECO:0000313" key="4">
    <source>
        <dbReference type="Proteomes" id="UP001595685"/>
    </source>
</evidence>
<dbReference type="Pfam" id="PF00582">
    <property type="entry name" value="Usp"/>
    <property type="match status" value="1"/>
</dbReference>
<comment type="similarity">
    <text evidence="1">Belongs to the universal stress protein A family.</text>
</comment>